<gene>
    <name evidence="1" type="ORF">Amon02_000066000</name>
</gene>
<dbReference type="EMBL" id="BSXS01000250">
    <property type="protein sequence ID" value="GME71645.1"/>
    <property type="molecule type" value="Genomic_DNA"/>
</dbReference>
<name>A0ACB5SSG1_AMBMO</name>
<comment type="caution">
    <text evidence="1">The sequence shown here is derived from an EMBL/GenBank/DDBJ whole genome shotgun (WGS) entry which is preliminary data.</text>
</comment>
<dbReference type="Proteomes" id="UP001165064">
    <property type="component" value="Unassembled WGS sequence"/>
</dbReference>
<proteinExistence type="predicted"/>
<accession>A0ACB5SSG1</accession>
<organism evidence="1 2">
    <name type="scientific">Ambrosiozyma monospora</name>
    <name type="common">Yeast</name>
    <name type="synonym">Endomycopsis monosporus</name>
    <dbReference type="NCBI Taxonomy" id="43982"/>
    <lineage>
        <taxon>Eukaryota</taxon>
        <taxon>Fungi</taxon>
        <taxon>Dikarya</taxon>
        <taxon>Ascomycota</taxon>
        <taxon>Saccharomycotina</taxon>
        <taxon>Pichiomycetes</taxon>
        <taxon>Pichiales</taxon>
        <taxon>Pichiaceae</taxon>
        <taxon>Ambrosiozyma</taxon>
    </lineage>
</organism>
<evidence type="ECO:0000313" key="2">
    <source>
        <dbReference type="Proteomes" id="UP001165064"/>
    </source>
</evidence>
<protein>
    <submittedName>
        <fullName evidence="1">Unnamed protein product</fullName>
    </submittedName>
</protein>
<evidence type="ECO:0000313" key="1">
    <source>
        <dbReference type="EMBL" id="GME71645.1"/>
    </source>
</evidence>
<reference evidence="1" key="1">
    <citation type="submission" date="2023-04" db="EMBL/GenBank/DDBJ databases">
        <title>Ambrosiozyma monospora NBRC 10751.</title>
        <authorList>
            <person name="Ichikawa N."/>
            <person name="Sato H."/>
            <person name="Tonouchi N."/>
        </authorList>
    </citation>
    <scope>NUCLEOTIDE SEQUENCE</scope>
    <source>
        <strain evidence="1">NBRC 10751</strain>
    </source>
</reference>
<keyword evidence="2" id="KW-1185">Reference proteome</keyword>
<sequence length="587" mass="66941">MHFDGGIFAIENDYVTPTNCLYLKSVNCLLWPPRELSTLLHWNLLSKLSSLTQFSVRVSYREDLFRVDEMMEHLKLATPSVRYLYLDCTDFSGPEESCVEFLVQAKAFIKKHQNNKLVIEFDISFYDIPIQTQWNIHSKWPSSLPLDIAYPKHAKDIESTAQWCSSPDIKGLSLESTSTAILKNTEMTPFLKVSNGTILNMVLKHFSTDYVLHLNGFDSLDRLEIKFSTLNKFPSLPESLKKLRIEYVTDLAMTDMDHGIVLPTQLCSLTWTGNKCCYTLPKILNVDELHDLKDVSINICPFEFSDLVDDSLCAFKDSVSTHALRISNLDTTNFLRISNTCTIDQLQQSVSQLPYDLQSFQISIDGYIRSSLNDYSACCLDNLSFEHFTNLNYLELSCLNNDSSFNVSVFPNVEHLNVNISPPVFSGSFAPGIRSLTVSLKTYREPLSHFMNHFISKLISLVSLSIKIYSHTHVDIRKFTFPSHLCSFILKLSDYFQWDNNPIIPVPINNVNKGCVIVDAFPIRLNYFELGLPIPRTINVIVDDRKGENVSSMAKRISFSLGKANWIQYSHFDCDEETLGIDSLYIS</sequence>